<dbReference type="InterPro" id="IPR002048">
    <property type="entry name" value="EF_hand_dom"/>
</dbReference>
<evidence type="ECO:0000313" key="4">
    <source>
        <dbReference type="Proteomes" id="UP001642484"/>
    </source>
</evidence>
<dbReference type="PROSITE" id="PS50222">
    <property type="entry name" value="EF_HAND_2"/>
    <property type="match status" value="1"/>
</dbReference>
<feature type="region of interest" description="Disordered" evidence="1">
    <location>
        <begin position="1"/>
        <end position="30"/>
    </location>
</feature>
<name>A0ABP0JP03_9DINO</name>
<dbReference type="Proteomes" id="UP001642484">
    <property type="component" value="Unassembled WGS sequence"/>
</dbReference>
<comment type="caution">
    <text evidence="3">The sequence shown here is derived from an EMBL/GenBank/DDBJ whole genome shotgun (WGS) entry which is preliminary data.</text>
</comment>
<keyword evidence="4" id="KW-1185">Reference proteome</keyword>
<gene>
    <name evidence="3" type="ORF">CCMP2556_LOCUS12350</name>
</gene>
<proteinExistence type="predicted"/>
<organism evidence="3 4">
    <name type="scientific">Durusdinium trenchii</name>
    <dbReference type="NCBI Taxonomy" id="1381693"/>
    <lineage>
        <taxon>Eukaryota</taxon>
        <taxon>Sar</taxon>
        <taxon>Alveolata</taxon>
        <taxon>Dinophyceae</taxon>
        <taxon>Suessiales</taxon>
        <taxon>Symbiodiniaceae</taxon>
        <taxon>Durusdinium</taxon>
    </lineage>
</organism>
<dbReference type="EMBL" id="CAXAMN010006002">
    <property type="protein sequence ID" value="CAK9016088.1"/>
    <property type="molecule type" value="Genomic_DNA"/>
</dbReference>
<reference evidence="3 4" key="1">
    <citation type="submission" date="2024-02" db="EMBL/GenBank/DDBJ databases">
        <authorList>
            <person name="Chen Y."/>
            <person name="Shah S."/>
            <person name="Dougan E. K."/>
            <person name="Thang M."/>
            <person name="Chan C."/>
        </authorList>
    </citation>
    <scope>NUCLEOTIDE SEQUENCE [LARGE SCALE GENOMIC DNA]</scope>
</reference>
<feature type="domain" description="EF-hand" evidence="2">
    <location>
        <begin position="40"/>
        <end position="75"/>
    </location>
</feature>
<dbReference type="SUPFAM" id="SSF47473">
    <property type="entry name" value="EF-hand"/>
    <property type="match status" value="1"/>
</dbReference>
<sequence length="204" mass="22015">MSSKDPSKLTTSGYQAHRKAEGELKGAKPPQGIEAKMALTSPNDLKVAFEMLDVNKEGVLGKKQARDFLRCAGWCLPDDDLDAMLLPPAGAGVGAKSGGAERTKWNLSMLMDLLAANQDRENVSVQAVQQALRRLASNRAKISKERILEFIAQDQELSEKDIDQVLGAIGMGGAKLLDCDSLATKLLDRVCNPPSVLEMHELGT</sequence>
<feature type="compositionally biased region" description="Polar residues" evidence="1">
    <location>
        <begin position="1"/>
        <end position="14"/>
    </location>
</feature>
<protein>
    <recommendedName>
        <fullName evidence="2">EF-hand domain-containing protein</fullName>
    </recommendedName>
</protein>
<evidence type="ECO:0000313" key="3">
    <source>
        <dbReference type="EMBL" id="CAK9016088.1"/>
    </source>
</evidence>
<evidence type="ECO:0000259" key="2">
    <source>
        <dbReference type="PROSITE" id="PS50222"/>
    </source>
</evidence>
<evidence type="ECO:0000256" key="1">
    <source>
        <dbReference type="SAM" id="MobiDB-lite"/>
    </source>
</evidence>
<accession>A0ABP0JP03</accession>
<dbReference type="InterPro" id="IPR011992">
    <property type="entry name" value="EF-hand-dom_pair"/>
</dbReference>